<dbReference type="Pfam" id="PF00109">
    <property type="entry name" value="ketoacyl-synt"/>
    <property type="match status" value="1"/>
</dbReference>
<keyword evidence="6 13" id="KW-0808">Transferase</keyword>
<dbReference type="InterPro" id="IPR016039">
    <property type="entry name" value="Thiolase-like"/>
</dbReference>
<comment type="subcellular location">
    <subcellularLocation>
        <location evidence="1">Cell inner membrane</location>
    </subcellularLocation>
</comment>
<dbReference type="InterPro" id="IPR014030">
    <property type="entry name" value="Ketoacyl_synth_N"/>
</dbReference>
<dbReference type="PANTHER" id="PTHR11712">
    <property type="entry name" value="POLYKETIDE SYNTHASE-RELATED"/>
    <property type="match status" value="1"/>
</dbReference>
<evidence type="ECO:0000313" key="15">
    <source>
        <dbReference type="EMBL" id="QSQ25957.1"/>
    </source>
</evidence>
<evidence type="ECO:0000256" key="7">
    <source>
        <dbReference type="ARBA" id="ARBA00022692"/>
    </source>
</evidence>
<reference evidence="15 16" key="1">
    <citation type="submission" date="2021-02" db="EMBL/GenBank/DDBJ databases">
        <title>De Novo genome assembly of isolated myxobacteria.</title>
        <authorList>
            <person name="Stevens D.C."/>
        </authorList>
    </citation>
    <scope>NUCLEOTIDE SEQUENCE [LARGE SCALE GENOMIC DNA]</scope>
    <source>
        <strain evidence="16">SCPEA02</strain>
    </source>
</reference>
<keyword evidence="8" id="KW-1133">Transmembrane helix</keyword>
<evidence type="ECO:0000256" key="4">
    <source>
        <dbReference type="ARBA" id="ARBA00022475"/>
    </source>
</evidence>
<proteinExistence type="inferred from homology"/>
<keyword evidence="3" id="KW-0536">Nodulation</keyword>
<name>A0ABX7P644_9BACT</name>
<dbReference type="PANTHER" id="PTHR11712:SF352">
    <property type="entry name" value="3-OXOACYL-[ACYL-CARRIER-PROTEIN] SYNTHASE"/>
    <property type="match status" value="1"/>
</dbReference>
<sequence length="419" mass="44408">MSTRVVVTGIGVLTPIGNNLAEFAEGLRAGRDGIAPVTRFDVSKHRCQFAGELKNIDFSAHFSPEELPYLSRGSQMIRVAAAQGLAASGLDLAAEERSRIGVVLGTNLGGMPAAKDGYAALHHPYRRGRARPGEPWRALVLDSFICAMSDHVACQYGLGGLNLVMSTACSAGLHALGVAVDAIRSGRTEVMLAGGVDPLSEMPQAGFGVLRSLASEKLRPFSKDRDGTLLGESASLWVLESHEHALRRGARILAELAGYGGSTDAYHMTRPDETGRGPARAMLAALADAGMRPEQIGYIKAHGTGTPANDVIETRAIKHVFGERCQTPVSSIKAMIGHSLGSSGAVEAAAAVVALNEGFLPPTLHLDTPDPECDLDYVPHRSRPVRLEAVLANAFGFGGNNAAMVFRRWETRGETRARS</sequence>
<evidence type="ECO:0000256" key="12">
    <source>
        <dbReference type="ARBA" id="ARBA00041756"/>
    </source>
</evidence>
<evidence type="ECO:0000256" key="9">
    <source>
        <dbReference type="ARBA" id="ARBA00023136"/>
    </source>
</evidence>
<comment type="function">
    <text evidence="10">Proposed to synthesize NOD factor fatty acyl chain. Involved in the synthesis of a highly unsaturated fatty acid moiety, which forms part of a lipo-oligosaccharide that is responsible for host specificity.</text>
</comment>
<dbReference type="PROSITE" id="PS52004">
    <property type="entry name" value="KS3_2"/>
    <property type="match status" value="1"/>
</dbReference>
<dbReference type="InterPro" id="IPR020841">
    <property type="entry name" value="PKS_Beta-ketoAc_synthase_dom"/>
</dbReference>
<comment type="similarity">
    <text evidence="2 13">Belongs to the thiolase-like superfamily. Beta-ketoacyl-ACP synthases family.</text>
</comment>
<evidence type="ECO:0000256" key="1">
    <source>
        <dbReference type="ARBA" id="ARBA00004533"/>
    </source>
</evidence>
<evidence type="ECO:0000256" key="11">
    <source>
        <dbReference type="ARBA" id="ARBA00039445"/>
    </source>
</evidence>
<dbReference type="InterPro" id="IPR014031">
    <property type="entry name" value="Ketoacyl_synth_C"/>
</dbReference>
<evidence type="ECO:0000256" key="3">
    <source>
        <dbReference type="ARBA" id="ARBA00022458"/>
    </source>
</evidence>
<dbReference type="Gene3D" id="3.40.47.10">
    <property type="match status" value="1"/>
</dbReference>
<evidence type="ECO:0000256" key="2">
    <source>
        <dbReference type="ARBA" id="ARBA00008467"/>
    </source>
</evidence>
<evidence type="ECO:0000256" key="5">
    <source>
        <dbReference type="ARBA" id="ARBA00022519"/>
    </source>
</evidence>
<dbReference type="Proteomes" id="UP000662747">
    <property type="component" value="Chromosome"/>
</dbReference>
<dbReference type="InterPro" id="IPR018201">
    <property type="entry name" value="Ketoacyl_synth_AS"/>
</dbReference>
<keyword evidence="4" id="KW-1003">Cell membrane</keyword>
<evidence type="ECO:0000259" key="14">
    <source>
        <dbReference type="PROSITE" id="PS52004"/>
    </source>
</evidence>
<dbReference type="CDD" id="cd00834">
    <property type="entry name" value="KAS_I_II"/>
    <property type="match status" value="1"/>
</dbReference>
<keyword evidence="16" id="KW-1185">Reference proteome</keyword>
<dbReference type="EMBL" id="CP071090">
    <property type="protein sequence ID" value="QSQ25957.1"/>
    <property type="molecule type" value="Genomic_DNA"/>
</dbReference>
<evidence type="ECO:0000256" key="8">
    <source>
        <dbReference type="ARBA" id="ARBA00022989"/>
    </source>
</evidence>
<organism evidence="15 16">
    <name type="scientific">Pyxidicoccus parkwayensis</name>
    <dbReference type="NCBI Taxonomy" id="2813578"/>
    <lineage>
        <taxon>Bacteria</taxon>
        <taxon>Pseudomonadati</taxon>
        <taxon>Myxococcota</taxon>
        <taxon>Myxococcia</taxon>
        <taxon>Myxococcales</taxon>
        <taxon>Cystobacterineae</taxon>
        <taxon>Myxococcaceae</taxon>
        <taxon>Pyxidicoccus</taxon>
    </lineage>
</organism>
<evidence type="ECO:0000256" key="10">
    <source>
        <dbReference type="ARBA" id="ARBA00037576"/>
    </source>
</evidence>
<dbReference type="InterPro" id="IPR000794">
    <property type="entry name" value="Beta-ketoacyl_synthase"/>
</dbReference>
<dbReference type="NCBIfam" id="NF005589">
    <property type="entry name" value="PRK07314.1"/>
    <property type="match status" value="1"/>
</dbReference>
<dbReference type="PROSITE" id="PS00606">
    <property type="entry name" value="KS3_1"/>
    <property type="match status" value="1"/>
</dbReference>
<keyword evidence="5" id="KW-0997">Cell inner membrane</keyword>
<evidence type="ECO:0000313" key="16">
    <source>
        <dbReference type="Proteomes" id="UP000662747"/>
    </source>
</evidence>
<protein>
    <recommendedName>
        <fullName evidence="11">Nodulation protein E</fullName>
    </recommendedName>
    <alternativeName>
        <fullName evidence="12">Host-specificity of nodulation protein B</fullName>
    </alternativeName>
</protein>
<dbReference type="RefSeq" id="WP_206727508.1">
    <property type="nucleotide sequence ID" value="NZ_CP071090.1"/>
</dbReference>
<feature type="domain" description="Ketosynthase family 3 (KS3)" evidence="14">
    <location>
        <begin position="2"/>
        <end position="408"/>
    </location>
</feature>
<accession>A0ABX7P644</accession>
<keyword evidence="7" id="KW-0812">Transmembrane</keyword>
<keyword evidence="9" id="KW-0472">Membrane</keyword>
<dbReference type="SMART" id="SM00825">
    <property type="entry name" value="PKS_KS"/>
    <property type="match status" value="1"/>
</dbReference>
<evidence type="ECO:0000256" key="13">
    <source>
        <dbReference type="RuleBase" id="RU003694"/>
    </source>
</evidence>
<gene>
    <name evidence="15" type="ORF">JY651_13945</name>
</gene>
<dbReference type="Pfam" id="PF02801">
    <property type="entry name" value="Ketoacyl-synt_C"/>
    <property type="match status" value="1"/>
</dbReference>
<evidence type="ECO:0000256" key="6">
    <source>
        <dbReference type="ARBA" id="ARBA00022679"/>
    </source>
</evidence>
<dbReference type="SUPFAM" id="SSF53901">
    <property type="entry name" value="Thiolase-like"/>
    <property type="match status" value="2"/>
</dbReference>